<proteinExistence type="inferred from homology"/>
<gene>
    <name evidence="4" type="ORF">ACD_2C00107G0001</name>
</gene>
<comment type="caution">
    <text evidence="4">The sequence shown here is derived from an EMBL/GenBank/DDBJ whole genome shotgun (WGS) entry which is preliminary data.</text>
</comment>
<dbReference type="Pfam" id="PF00207">
    <property type="entry name" value="A2M"/>
    <property type="match status" value="1"/>
</dbReference>
<accession>K2FEU8</accession>
<dbReference type="Gene3D" id="2.60.40.1930">
    <property type="match status" value="1"/>
</dbReference>
<dbReference type="EMBL" id="AMFJ01000107">
    <property type="protein sequence ID" value="EKE29741.1"/>
    <property type="molecule type" value="Genomic_DNA"/>
</dbReference>
<organism evidence="4">
    <name type="scientific">uncultured bacterium</name>
    <name type="common">gcode 4</name>
    <dbReference type="NCBI Taxonomy" id="1234023"/>
    <lineage>
        <taxon>Bacteria</taxon>
        <taxon>environmental samples</taxon>
    </lineage>
</organism>
<evidence type="ECO:0000256" key="1">
    <source>
        <dbReference type="ARBA" id="ARBA00010556"/>
    </source>
</evidence>
<feature type="domain" description="Alpha-2-macroglobulin" evidence="3">
    <location>
        <begin position="1439"/>
        <end position="1531"/>
    </location>
</feature>
<evidence type="ECO:0000313" key="4">
    <source>
        <dbReference type="EMBL" id="EKE29741.1"/>
    </source>
</evidence>
<name>K2FEU8_9BACT</name>
<dbReference type="InterPro" id="IPR041246">
    <property type="entry name" value="Bact_MG10"/>
</dbReference>
<dbReference type="InterPro" id="IPR011625">
    <property type="entry name" value="A2M_N_BRD"/>
</dbReference>
<protein>
    <recommendedName>
        <fullName evidence="5">Alpha-2-macroglobulin domain-containing protein</fullName>
    </recommendedName>
</protein>
<sequence length="2199" mass="262540">MQNLKQILSDIKSIALGAAPVIKERLKDKRVFLPLILIIIAIVYFWWRGTYQFVAKRLARPTVSWANFSLEYRKVPFDTKSLDISFSTDLKKESISPKSITLSPFVEWKAILKSKNSISYELSKNLEIGQEYALTVSKDIESSYWRKFWEDYTIIFEAISWAKVTKILPENSLNDISKNAVIFFNIPMIPLTSLDNKEKLPCPVDISPKIDWKCKWTWWNIIEFVPKDAWQWATQYKLTVNATDWLLYPLKEKKEITFKTPDLTMSTDNMFSPKNWISFRSNFPIDSSSVEKNIDLRDGNTKIPVKLIAEESSETRYKLQPVSWNFLYWKNYTLSVPAWISPKYWNLPTKSPVLSSIQSSAFLKNIDIYMNELSDTWVIIDTPKFYDKNKVANKNLFFMLEFDDEVTLDKSQFNITNSKWNTFAFDIKYGSETDWSTWTEVKKESKKLLVLTLKDTLLHNTKYSLTILKKANPNLPKDEVTDFSTVPEFKLTSFEYQNNTLACVYFTNDLLWQSESQDSSYYDYLSWLKKDINLTAVTTSPASIIRGFSRDRADPTTNKFTCPVKEWQRAYWLNIRLDPNKDYEVKIPKAVRDAYWDNLDKDYSFKVKSWNLKEEDKYLYSSFIKPYNTFPKDAPNVINIQSINMDKADVEICEMNDSWYADYTNRRYEQNFTPICTKKTVKTVNLMNKNWYLSNNKFDIEKNIFWGPIASPIYLISSKVPTYSETTESRWFEHLIMRTNLSIVYEDAANKQLLFVSTLDWKEIPSNLNVAAYKYDNATKKVTEDKWIKIKWNNAKKAFEINWWKYTVITLKNDKYYGSVNTSIDQTSNYDFKYISGQDSSLKDLLYVYTERPLYKPGDTVFYKWILRSFNFEWYKRSDIRKWKMKIVDENYVFFKDFDITIDKNSNFSWKFELPKDMKLWKYMISFLPEWRQDEITAGEWIFYVEEYKKPVFKVNINWDKKDVVLWDSLNLKFNWEYYFWWKLTSWHYYKWILTQNYFFDAKDYSDYQFWTSYEWFDCLYWGYCNYNDNMTNEWEWDIKPGADETWNYKFPAEVQDANKNPNWEKIYSFNVTIEDPDTKKQITNSYETILHNTDAYVWVRVPYYSKQQDWIKFSWIVLNHSAQALGSKKVTVELIKREWKQVKKQWVDWVFYNDYSIEETKEWTVSLTSGSNWEISETLKPKSNWEYEVRATYTWSNWKPFVSSSYAYVAGNEVTYWNEWNNTTTDLTADKSILKIWDTANFTLKSPISSGKVFVTVEKDDWILDYFVQDITSSAPRISVPVKDSYYPNFYVKAFLIWKNWADPLPVYKRALSVIKIVTDYKNIKVKITPEKNHYLPWDKVKLNIKTQDEAGNIVPNANWSISLVDESLLALKWNPKKNPFAFFYDMKRYLWIETYVSLFNLVEKLDVKDIKDWEKWWAWEWQKWWNAKKKRWVFKDTAFWQADFTTDKNWIANLTTDALPDNLTTWVIESVASTSDDSKIWIWEATIVTSKKVMINENTPRFLWSNDTITFSPVVFNKTWKNSTFKISVTAENLKISNPNQEIKINNWEEKTVELTAKVADLGTVSDSSLARITIKAVSADTQDEDTVEQFLPIIPTSVLETVATVWKTDAVSFLEKIDLSGIALSSAKLIIRYAPSLLSNITSWMEFLSQFPYWCIEQKQSAILPNVYMKKLYSSIWLPFDLTKKMVKTFVDADTWNKEVSEDELIKNYIAESPNFQKLSWGFSYWSDDAFRYPDFHLTSTILKWFAEIKSIWYTLNENSVKNAIGYIKTRFYANQIEWCFPTELNDKCRYPETQRLEAIDSILSIDPNNYEAYQMWKLLDFKSETLSTQIEKIAVISKLLKNKNIWDNEKKELESIWIKWWNAILTDYLVYNPRWAFLWKDEEYSRIKNTSEFIWAISDFWLEKFKDASQITDNMNKWIISQKKEWKFWSTDDTNAVIRNAAKYIVAGKELNWVNENIMLNLNGEKIASTQIDEKNKLEVFEKVIKWDKLKEQNNFSINKTWNWNVYYDLALSYYLPSASVKPRDEWFYLEQSYFDYNWYRKIEALKKEEYAKYLSWTIDYKDLKYPKNVIEYLSPVSDIKVWQLLIAYNKIATPEARDQVAFEWYIPSGSELINTNLDTENKSLKFENFFTRSEFRDDRFFWFANSMQPGIYEFNYIIRVTHKWAFNLQPSKISEFYNTEVFWRNWWRVINVRN</sequence>
<dbReference type="PANTHER" id="PTHR40094:SF1">
    <property type="entry name" value="UBIQUITIN DOMAIN-CONTAINING PROTEIN"/>
    <property type="match status" value="1"/>
</dbReference>
<dbReference type="SMART" id="SM01359">
    <property type="entry name" value="A2M_N_2"/>
    <property type="match status" value="1"/>
</dbReference>
<evidence type="ECO:0000259" key="3">
    <source>
        <dbReference type="SMART" id="SM01360"/>
    </source>
</evidence>
<dbReference type="Pfam" id="PF07703">
    <property type="entry name" value="A2M_BRD"/>
    <property type="match status" value="1"/>
</dbReference>
<reference evidence="4" key="1">
    <citation type="journal article" date="2012" name="Science">
        <title>Fermentation, hydrogen, and sulfur metabolism in multiple uncultivated bacterial phyla.</title>
        <authorList>
            <person name="Wrighton K.C."/>
            <person name="Thomas B.C."/>
            <person name="Sharon I."/>
            <person name="Miller C.S."/>
            <person name="Castelle C.J."/>
            <person name="VerBerkmoes N.C."/>
            <person name="Wilkins M.J."/>
            <person name="Hettich R.L."/>
            <person name="Lipton M.S."/>
            <person name="Williams K.H."/>
            <person name="Long P.E."/>
            <person name="Banfield J.F."/>
        </authorList>
    </citation>
    <scope>NUCLEOTIDE SEQUENCE [LARGE SCALE GENOMIC DNA]</scope>
</reference>
<evidence type="ECO:0000259" key="2">
    <source>
        <dbReference type="SMART" id="SM01359"/>
    </source>
</evidence>
<feature type="domain" description="Alpha-2-macroglobulin bait region" evidence="2">
    <location>
        <begin position="1226"/>
        <end position="1373"/>
    </location>
</feature>
<comment type="similarity">
    <text evidence="1">Belongs to the protease inhibitor I39 (alpha-2-macroglobulin) family. Bacterial alpha-2-macroglobulin subfamily.</text>
</comment>
<dbReference type="InterPro" id="IPR001599">
    <property type="entry name" value="Macroglobln_a2"/>
</dbReference>
<dbReference type="InterPro" id="IPR051802">
    <property type="entry name" value="YfhM-like"/>
</dbReference>
<dbReference type="Gene3D" id="1.50.10.20">
    <property type="match status" value="1"/>
</dbReference>
<dbReference type="GO" id="GO:0004866">
    <property type="term" value="F:endopeptidase inhibitor activity"/>
    <property type="evidence" value="ECO:0007669"/>
    <property type="project" value="InterPro"/>
</dbReference>
<evidence type="ECO:0008006" key="5">
    <source>
        <dbReference type="Google" id="ProtNLM"/>
    </source>
</evidence>
<dbReference type="InterPro" id="IPR002890">
    <property type="entry name" value="MG2"/>
</dbReference>
<dbReference type="Pfam" id="PF01835">
    <property type="entry name" value="MG2"/>
    <property type="match status" value="1"/>
</dbReference>
<dbReference type="SUPFAM" id="SSF48239">
    <property type="entry name" value="Terpenoid cyclases/Protein prenyltransferases"/>
    <property type="match status" value="1"/>
</dbReference>
<dbReference type="SMART" id="SM01360">
    <property type="entry name" value="A2M"/>
    <property type="match status" value="1"/>
</dbReference>
<dbReference type="PANTHER" id="PTHR40094">
    <property type="entry name" value="ALPHA-2-MACROGLOBULIN HOMOLOG"/>
    <property type="match status" value="1"/>
</dbReference>
<dbReference type="Pfam" id="PF17973">
    <property type="entry name" value="bMG10"/>
    <property type="match status" value="1"/>
</dbReference>
<dbReference type="InterPro" id="IPR008930">
    <property type="entry name" value="Terpenoid_cyclase/PrenylTrfase"/>
</dbReference>